<dbReference type="Proteomes" id="UP000308197">
    <property type="component" value="Unassembled WGS sequence"/>
</dbReference>
<feature type="region of interest" description="Disordered" evidence="1">
    <location>
        <begin position="205"/>
        <end position="233"/>
    </location>
</feature>
<dbReference type="Pfam" id="PF13975">
    <property type="entry name" value="gag-asp_proteas"/>
    <property type="match status" value="1"/>
</dbReference>
<dbReference type="STRING" id="1314778.A0A5C3NS70"/>
<dbReference type="Gene3D" id="2.40.70.10">
    <property type="entry name" value="Acid Proteases"/>
    <property type="match status" value="1"/>
</dbReference>
<dbReference type="InterPro" id="IPR021109">
    <property type="entry name" value="Peptidase_aspartic_dom_sf"/>
</dbReference>
<dbReference type="AlphaFoldDB" id="A0A5C3NS70"/>
<evidence type="ECO:0000256" key="1">
    <source>
        <dbReference type="SAM" id="MobiDB-lite"/>
    </source>
</evidence>
<dbReference type="Pfam" id="PF03732">
    <property type="entry name" value="Retrotrans_gag"/>
    <property type="match status" value="1"/>
</dbReference>
<feature type="non-terminal residue" evidence="3">
    <location>
        <position position="593"/>
    </location>
</feature>
<evidence type="ECO:0000259" key="2">
    <source>
        <dbReference type="Pfam" id="PF03732"/>
    </source>
</evidence>
<name>A0A5C3NS70_9APHY</name>
<reference evidence="3 4" key="1">
    <citation type="journal article" date="2019" name="Nat. Ecol. Evol.">
        <title>Megaphylogeny resolves global patterns of mushroom evolution.</title>
        <authorList>
            <person name="Varga T."/>
            <person name="Krizsan K."/>
            <person name="Foldi C."/>
            <person name="Dima B."/>
            <person name="Sanchez-Garcia M."/>
            <person name="Sanchez-Ramirez S."/>
            <person name="Szollosi G.J."/>
            <person name="Szarkandi J.G."/>
            <person name="Papp V."/>
            <person name="Albert L."/>
            <person name="Andreopoulos W."/>
            <person name="Angelini C."/>
            <person name="Antonin V."/>
            <person name="Barry K.W."/>
            <person name="Bougher N.L."/>
            <person name="Buchanan P."/>
            <person name="Buyck B."/>
            <person name="Bense V."/>
            <person name="Catcheside P."/>
            <person name="Chovatia M."/>
            <person name="Cooper J."/>
            <person name="Damon W."/>
            <person name="Desjardin D."/>
            <person name="Finy P."/>
            <person name="Geml J."/>
            <person name="Haridas S."/>
            <person name="Hughes K."/>
            <person name="Justo A."/>
            <person name="Karasinski D."/>
            <person name="Kautmanova I."/>
            <person name="Kiss B."/>
            <person name="Kocsube S."/>
            <person name="Kotiranta H."/>
            <person name="LaButti K.M."/>
            <person name="Lechner B.E."/>
            <person name="Liimatainen K."/>
            <person name="Lipzen A."/>
            <person name="Lukacs Z."/>
            <person name="Mihaltcheva S."/>
            <person name="Morgado L.N."/>
            <person name="Niskanen T."/>
            <person name="Noordeloos M.E."/>
            <person name="Ohm R.A."/>
            <person name="Ortiz-Santana B."/>
            <person name="Ovrebo C."/>
            <person name="Racz N."/>
            <person name="Riley R."/>
            <person name="Savchenko A."/>
            <person name="Shiryaev A."/>
            <person name="Soop K."/>
            <person name="Spirin V."/>
            <person name="Szebenyi C."/>
            <person name="Tomsovsky M."/>
            <person name="Tulloss R.E."/>
            <person name="Uehling J."/>
            <person name="Grigoriev I.V."/>
            <person name="Vagvolgyi C."/>
            <person name="Papp T."/>
            <person name="Martin F.M."/>
            <person name="Miettinen O."/>
            <person name="Hibbett D.S."/>
            <person name="Nagy L.G."/>
        </authorList>
    </citation>
    <scope>NUCLEOTIDE SEQUENCE [LARGE SCALE GENOMIC DNA]</scope>
    <source>
        <strain evidence="3 4">HHB13444</strain>
    </source>
</reference>
<dbReference type="CDD" id="cd00303">
    <property type="entry name" value="retropepsin_like"/>
    <property type="match status" value="1"/>
</dbReference>
<protein>
    <recommendedName>
        <fullName evidence="2">Retrotransposon gag domain-containing protein</fullName>
    </recommendedName>
</protein>
<accession>A0A5C3NS70</accession>
<evidence type="ECO:0000313" key="3">
    <source>
        <dbReference type="EMBL" id="TFK79407.1"/>
    </source>
</evidence>
<organism evidence="3 4">
    <name type="scientific">Polyporus arcularius HHB13444</name>
    <dbReference type="NCBI Taxonomy" id="1314778"/>
    <lineage>
        <taxon>Eukaryota</taxon>
        <taxon>Fungi</taxon>
        <taxon>Dikarya</taxon>
        <taxon>Basidiomycota</taxon>
        <taxon>Agaricomycotina</taxon>
        <taxon>Agaricomycetes</taxon>
        <taxon>Polyporales</taxon>
        <taxon>Polyporaceae</taxon>
        <taxon>Polyporus</taxon>
    </lineage>
</organism>
<feature type="domain" description="Retrotransposon gag" evidence="2">
    <location>
        <begin position="66"/>
        <end position="127"/>
    </location>
</feature>
<keyword evidence="4" id="KW-1185">Reference proteome</keyword>
<gene>
    <name evidence="3" type="ORF">K466DRAFT_609598</name>
</gene>
<evidence type="ECO:0000313" key="4">
    <source>
        <dbReference type="Proteomes" id="UP000308197"/>
    </source>
</evidence>
<dbReference type="InterPro" id="IPR005162">
    <property type="entry name" value="Retrotrans_gag_dom"/>
</dbReference>
<proteinExistence type="predicted"/>
<dbReference type="EMBL" id="ML212046">
    <property type="protein sequence ID" value="TFK79407.1"/>
    <property type="molecule type" value="Genomic_DNA"/>
</dbReference>
<dbReference type="InParanoid" id="A0A5C3NS70"/>
<sequence>MNDPTRAAVSHPVLKQPPLLTSGTVTPEAVSEWESACQQYFLHSKGITDANRVSLVAAGFQDRLIQAWWKSNNATLAPLSWDDFVSEFRAQFLDDNWDINLRMSLLRMRQKPGETFAVFIRRFEMQNALLAGTTRHLSDTTLRAEITARLSARLQLHANSASVTAIPSYNIWKKAMFTEDKDWSEKRAAEADKLLALHARALKLNNPNSSNTNAARAPRPALPPPASSSSFPKIPTLTEDECTLLRTHRGCYKCRKFYAGHIGTSCTDWPSRPYQPLTLADALAAQKRFEGSNVKKATKVAALSATVEDVPEDDQDRDSDDDDLAYTPVPIAALYARSTCALSNDLEDAWDSECVPPSASPPDSPTPPVHLVWNASISSAAPGTQFPALSGILIDTGSPANLISASEVERLNLRRRPLARPQSFTTAFDGSETEASEWVKFQVSLSDGSYVSRAVRAIVVPSLCFPVILGIPFLDQNCLLEYEHLQARLQLSVHRDLLKQITMDVPRTPACRAAGPEAIAAVRTRVEELAFVESLKLADAEFKRRFADCFPADIPHLDHLPTDSYHEINLKDANMTIVRRQYDCPKKYREAFK</sequence>